<dbReference type="GeneID" id="82150789"/>
<dbReference type="GO" id="GO:0071281">
    <property type="term" value="P:cellular response to iron ion"/>
    <property type="evidence" value="ECO:0007669"/>
    <property type="project" value="TreeGrafter"/>
</dbReference>
<feature type="domain" description="Fe/B12 periplasmic-binding" evidence="1">
    <location>
        <begin position="93"/>
        <end position="364"/>
    </location>
</feature>
<keyword evidence="3" id="KW-1185">Reference proteome</keyword>
<dbReference type="PANTHER" id="PTHR30535">
    <property type="entry name" value="VITAMIN B12-BINDING PROTEIN"/>
    <property type="match status" value="1"/>
</dbReference>
<dbReference type="EMBL" id="SJSA01000002">
    <property type="protein sequence ID" value="TGG36824.1"/>
    <property type="molecule type" value="Genomic_DNA"/>
</dbReference>
<evidence type="ECO:0000313" key="3">
    <source>
        <dbReference type="Proteomes" id="UP000297635"/>
    </source>
</evidence>
<dbReference type="PROSITE" id="PS50983">
    <property type="entry name" value="FE_B12_PBP"/>
    <property type="match status" value="1"/>
</dbReference>
<dbReference type="AlphaFoldDB" id="A0A4Z0V246"/>
<dbReference type="SUPFAM" id="SSF53807">
    <property type="entry name" value="Helical backbone' metal receptor"/>
    <property type="match status" value="1"/>
</dbReference>
<dbReference type="InterPro" id="IPR002491">
    <property type="entry name" value="ABC_transptr_periplasmic_BD"/>
</dbReference>
<protein>
    <submittedName>
        <fullName evidence="2">Iron ABC transporter substrate-binding protein</fullName>
    </submittedName>
</protein>
<dbReference type="PANTHER" id="PTHR30535:SF34">
    <property type="entry name" value="MOLYBDATE-BINDING PROTEIN MOLA"/>
    <property type="match status" value="1"/>
</dbReference>
<dbReference type="InterPro" id="IPR050902">
    <property type="entry name" value="ABC_Transporter_SBP"/>
</dbReference>
<dbReference type="PROSITE" id="PS51257">
    <property type="entry name" value="PROKAR_LIPOPROTEIN"/>
    <property type="match status" value="1"/>
</dbReference>
<organism evidence="2 3">
    <name type="scientific">Duncaniella freteri</name>
    <dbReference type="NCBI Taxonomy" id="2530391"/>
    <lineage>
        <taxon>Bacteria</taxon>
        <taxon>Pseudomonadati</taxon>
        <taxon>Bacteroidota</taxon>
        <taxon>Bacteroidia</taxon>
        <taxon>Bacteroidales</taxon>
        <taxon>Muribaculaceae</taxon>
        <taxon>Duncaniella</taxon>
    </lineage>
</organism>
<dbReference type="CDD" id="cd01141">
    <property type="entry name" value="TroA_d"/>
    <property type="match status" value="1"/>
</dbReference>
<evidence type="ECO:0000259" key="1">
    <source>
        <dbReference type="PROSITE" id="PS50983"/>
    </source>
</evidence>
<accession>A0A4Z0V246</accession>
<evidence type="ECO:0000313" key="2">
    <source>
        <dbReference type="EMBL" id="TGG36824.1"/>
    </source>
</evidence>
<reference evidence="2 3" key="1">
    <citation type="submission" date="2019-02" db="EMBL/GenBank/DDBJ databases">
        <title>Isolation and identification of novel species under the genus Muribaculum.</title>
        <authorList>
            <person name="Miyake S."/>
            <person name="Ding Y."/>
            <person name="Low A."/>
            <person name="Soh M."/>
            <person name="Seedorf H."/>
        </authorList>
    </citation>
    <scope>NUCLEOTIDE SEQUENCE [LARGE SCALE GENOMIC DNA]</scope>
    <source>
        <strain evidence="2 3">TLL-A3</strain>
    </source>
</reference>
<dbReference type="Proteomes" id="UP000297635">
    <property type="component" value="Unassembled WGS sequence"/>
</dbReference>
<dbReference type="RefSeq" id="WP_135472533.1">
    <property type="nucleotide sequence ID" value="NZ_CASJDB010000032.1"/>
</dbReference>
<name>A0A4Z0V246_9BACT</name>
<proteinExistence type="predicted"/>
<comment type="caution">
    <text evidence="2">The sequence shown here is derived from an EMBL/GenBank/DDBJ whole genome shotgun (WGS) entry which is preliminary data.</text>
</comment>
<gene>
    <name evidence="2" type="ORF">EZ315_13405</name>
</gene>
<dbReference type="Pfam" id="PF01497">
    <property type="entry name" value="Peripla_BP_2"/>
    <property type="match status" value="1"/>
</dbReference>
<dbReference type="Gene3D" id="3.40.50.1980">
    <property type="entry name" value="Nitrogenase molybdenum iron protein domain"/>
    <property type="match status" value="2"/>
</dbReference>
<sequence length="376" mass="41257">MRSCSVILFLALIMVACGNRQENINEFVSDVYTPVYARGFSISGAEGKRSTLLTVSNPWQGADSVVVSLFISRDGEPVPDGFEGQVIYGDAARVITMSSTQIAMLDAIGESRKVVGVSGLGFISSPGIRSRRDSIGDVGYDSNFNYELIMSLDPDIVLLYGVNGASPVESKLRELDIPFIYIGDYLESSPLGKAEWMVALAEIVGRRDDGEKHFKEIAQSYNSLKELVSNAVEDVPKVMLNAPYGDTWFMPAEDNYSVQLIRDAGGEYIYGRNRSGISVPIDIEEAYMLCSDADIWLNPGSAGTLAELAVACPKFTDTDCFRSGHIFNNTRRSTSGGGNDYYESGVVNPDMVLRDLVKIFHPGLVHEEFVYHKQLN</sequence>